<feature type="chain" id="PRO_5016762004" evidence="8">
    <location>
        <begin position="23"/>
        <end position="695"/>
    </location>
</feature>
<dbReference type="PRINTS" id="PR00786">
    <property type="entry name" value="NEPRILYSIN"/>
</dbReference>
<dbReference type="InterPro" id="IPR018497">
    <property type="entry name" value="Peptidase_M13_C"/>
</dbReference>
<dbReference type="GO" id="GO:0046872">
    <property type="term" value="F:metal ion binding"/>
    <property type="evidence" value="ECO:0007669"/>
    <property type="project" value="UniProtKB-KW"/>
</dbReference>
<evidence type="ECO:0000259" key="10">
    <source>
        <dbReference type="Pfam" id="PF05649"/>
    </source>
</evidence>
<evidence type="ECO:0000256" key="3">
    <source>
        <dbReference type="ARBA" id="ARBA00022670"/>
    </source>
</evidence>
<dbReference type="PANTHER" id="PTHR11733:SF167">
    <property type="entry name" value="FI17812P1-RELATED"/>
    <property type="match status" value="1"/>
</dbReference>
<evidence type="ECO:0000313" key="12">
    <source>
        <dbReference type="Proteomes" id="UP000264702"/>
    </source>
</evidence>
<dbReference type="InterPro" id="IPR024079">
    <property type="entry name" value="MetalloPept_cat_dom_sf"/>
</dbReference>
<dbReference type="RefSeq" id="WP_117299182.1">
    <property type="nucleotide sequence ID" value="NZ_QVQT02000003.1"/>
</dbReference>
<protein>
    <submittedName>
        <fullName evidence="11">M13 family peptidase</fullName>
    </submittedName>
</protein>
<evidence type="ECO:0000256" key="8">
    <source>
        <dbReference type="SAM" id="SignalP"/>
    </source>
</evidence>
<sequence length="695" mass="77896">MQPTRLASLILLSGALAFTSHAAFASSAPEASDAKTTAAPVEPKAPHSFDLTAIDKTADPCVDFYQYACGNWRKDNPIPGDQSRWGRFNQLNERNRYLLYVELKQATDHPASPLQRQYGDFFAACMNTDRADQLGIQPIQPLLDRIAKLDDRQQLAALVALLQSRNGSNVFFSFGVEQDQKDSTRQIAAAFQDGLTLPDRDYYIDKSDRMAKIRDQYRDYVISLFKLAGDSDDQAKAEAGHVIDIETTLAQNSMARVDLRDPNKRYHLLPVSGLKSLAPDFDWSVYLSDIQAPSINDLNVGTPDFFKAMNQVITGQSLDAIRSYLRFHVINGAAPWLSSPFEDASFGFFQKTLQGQAEQTARWKRCTAITDRALGEAVGQDWVKQNFPPQDKASMEKLVAALKTALASDIQSLPWMTEETKKQAEAKLDDFRQKIGYPDKWRDYSKLEVTRDNFITDIHNSDAFEFAWQLDHIGRPVDEKEWGMTPPTVNAYYDPSLNDINFPAGILQPPFYDASKDPAVNFGGIGVVIGHEMTHGFDDEGSQYDGQGNVKNWWTPDDRKAFDQRTDCEVTEYGSFEPVSGQKLNGKLTLGENTADNGGLHIAWQALLSTLAQDGKNVHQKIDGYTEAQRFFISFAQVWCENRTDQASRVAARVDPHSPGRFRANGSVQNFDEFGKAFGCHKGQPMMPDNPCRVW</sequence>
<keyword evidence="7" id="KW-0482">Metalloprotease</keyword>
<comment type="cofactor">
    <cofactor evidence="1">
        <name>Zn(2+)</name>
        <dbReference type="ChEBI" id="CHEBI:29105"/>
    </cofactor>
</comment>
<keyword evidence="6" id="KW-0862">Zinc</keyword>
<evidence type="ECO:0000313" key="11">
    <source>
        <dbReference type="EMBL" id="RFU17001.1"/>
    </source>
</evidence>
<evidence type="ECO:0000256" key="5">
    <source>
        <dbReference type="ARBA" id="ARBA00022801"/>
    </source>
</evidence>
<dbReference type="InterPro" id="IPR042089">
    <property type="entry name" value="Peptidase_M13_dom_2"/>
</dbReference>
<dbReference type="InterPro" id="IPR000718">
    <property type="entry name" value="Peptidase_M13"/>
</dbReference>
<dbReference type="OrthoDB" id="9775677at2"/>
<dbReference type="Gene3D" id="1.10.1380.10">
    <property type="entry name" value="Neutral endopeptidase , domain2"/>
    <property type="match status" value="1"/>
</dbReference>
<dbReference type="Proteomes" id="UP000264702">
    <property type="component" value="Unassembled WGS sequence"/>
</dbReference>
<keyword evidence="4" id="KW-0479">Metal-binding</keyword>
<dbReference type="Pfam" id="PF01431">
    <property type="entry name" value="Peptidase_M13"/>
    <property type="match status" value="1"/>
</dbReference>
<dbReference type="PANTHER" id="PTHR11733">
    <property type="entry name" value="ZINC METALLOPROTEASE FAMILY M13 NEPRILYSIN-RELATED"/>
    <property type="match status" value="1"/>
</dbReference>
<dbReference type="Pfam" id="PF05649">
    <property type="entry name" value="Peptidase_M13_N"/>
    <property type="match status" value="1"/>
</dbReference>
<organism evidence="11 12">
    <name type="scientific">Paracidobacterium acidisoli</name>
    <dbReference type="NCBI Taxonomy" id="2303751"/>
    <lineage>
        <taxon>Bacteria</taxon>
        <taxon>Pseudomonadati</taxon>
        <taxon>Acidobacteriota</taxon>
        <taxon>Terriglobia</taxon>
        <taxon>Terriglobales</taxon>
        <taxon>Acidobacteriaceae</taxon>
        <taxon>Paracidobacterium</taxon>
    </lineage>
</organism>
<dbReference type="GO" id="GO:0016485">
    <property type="term" value="P:protein processing"/>
    <property type="evidence" value="ECO:0007669"/>
    <property type="project" value="TreeGrafter"/>
</dbReference>
<evidence type="ECO:0000256" key="2">
    <source>
        <dbReference type="ARBA" id="ARBA00007357"/>
    </source>
</evidence>
<dbReference type="AlphaFoldDB" id="A0A372IQG8"/>
<name>A0A372IQG8_9BACT</name>
<feature type="domain" description="Peptidase M13 N-terminal" evidence="10">
    <location>
        <begin position="60"/>
        <end position="438"/>
    </location>
</feature>
<dbReference type="Gene3D" id="3.40.390.10">
    <property type="entry name" value="Collagenase (Catalytic Domain)"/>
    <property type="match status" value="1"/>
</dbReference>
<evidence type="ECO:0000256" key="7">
    <source>
        <dbReference type="ARBA" id="ARBA00023049"/>
    </source>
</evidence>
<dbReference type="InterPro" id="IPR008753">
    <property type="entry name" value="Peptidase_M13_N"/>
</dbReference>
<dbReference type="CDD" id="cd08662">
    <property type="entry name" value="M13"/>
    <property type="match status" value="1"/>
</dbReference>
<gene>
    <name evidence="11" type="ORF">D0Y96_09815</name>
</gene>
<evidence type="ECO:0000259" key="9">
    <source>
        <dbReference type="Pfam" id="PF01431"/>
    </source>
</evidence>
<reference evidence="11 12" key="1">
    <citation type="submission" date="2018-08" db="EMBL/GenBank/DDBJ databases">
        <title>Acidipila sp. 4G-K13, an acidobacterium isolated from forest soil.</title>
        <authorList>
            <person name="Gao Z.-H."/>
            <person name="Qiu L.-H."/>
        </authorList>
    </citation>
    <scope>NUCLEOTIDE SEQUENCE [LARGE SCALE GENOMIC DNA]</scope>
    <source>
        <strain evidence="11 12">4G-K13</strain>
    </source>
</reference>
<keyword evidence="8" id="KW-0732">Signal</keyword>
<keyword evidence="3" id="KW-0645">Protease</keyword>
<feature type="signal peptide" evidence="8">
    <location>
        <begin position="1"/>
        <end position="22"/>
    </location>
</feature>
<dbReference type="EMBL" id="QVQT01000003">
    <property type="protein sequence ID" value="RFU17001.1"/>
    <property type="molecule type" value="Genomic_DNA"/>
</dbReference>
<proteinExistence type="inferred from homology"/>
<keyword evidence="12" id="KW-1185">Reference proteome</keyword>
<dbReference type="PROSITE" id="PS51885">
    <property type="entry name" value="NEPRILYSIN"/>
    <property type="match status" value="1"/>
</dbReference>
<dbReference type="GO" id="GO:0004222">
    <property type="term" value="F:metalloendopeptidase activity"/>
    <property type="evidence" value="ECO:0007669"/>
    <property type="project" value="InterPro"/>
</dbReference>
<accession>A0A372IQG8</accession>
<dbReference type="SUPFAM" id="SSF55486">
    <property type="entry name" value="Metalloproteases ('zincins'), catalytic domain"/>
    <property type="match status" value="1"/>
</dbReference>
<dbReference type="GO" id="GO:0005886">
    <property type="term" value="C:plasma membrane"/>
    <property type="evidence" value="ECO:0007669"/>
    <property type="project" value="TreeGrafter"/>
</dbReference>
<evidence type="ECO:0000256" key="6">
    <source>
        <dbReference type="ARBA" id="ARBA00022833"/>
    </source>
</evidence>
<comment type="similarity">
    <text evidence="2">Belongs to the peptidase M13 family.</text>
</comment>
<feature type="domain" description="Peptidase M13 C-terminal" evidence="9">
    <location>
        <begin position="490"/>
        <end position="694"/>
    </location>
</feature>
<keyword evidence="5" id="KW-0378">Hydrolase</keyword>
<comment type="caution">
    <text evidence="11">The sequence shown here is derived from an EMBL/GenBank/DDBJ whole genome shotgun (WGS) entry which is preliminary data.</text>
</comment>
<evidence type="ECO:0000256" key="4">
    <source>
        <dbReference type="ARBA" id="ARBA00022723"/>
    </source>
</evidence>
<evidence type="ECO:0000256" key="1">
    <source>
        <dbReference type="ARBA" id="ARBA00001947"/>
    </source>
</evidence>